<dbReference type="InterPro" id="IPR005117">
    <property type="entry name" value="NiRdtase/SiRdtase_haem-b_fer"/>
</dbReference>
<feature type="transmembrane region" description="Helical" evidence="18">
    <location>
        <begin position="64"/>
        <end position="82"/>
    </location>
</feature>
<evidence type="ECO:0000256" key="7">
    <source>
        <dbReference type="ARBA" id="ARBA00022617"/>
    </source>
</evidence>
<keyword evidence="18" id="KW-0472">Membrane</keyword>
<keyword evidence="8" id="KW-0285">Flavoprotein</keyword>
<feature type="domain" description="FAD/NAD(P)-binding" evidence="22">
    <location>
        <begin position="97"/>
        <end position="376"/>
    </location>
</feature>
<dbReference type="SUPFAM" id="SSF56014">
    <property type="entry name" value="Nitrite and sulphite reductase 4Fe-4S domain-like"/>
    <property type="match status" value="1"/>
</dbReference>
<evidence type="ECO:0000256" key="18">
    <source>
        <dbReference type="SAM" id="Phobius"/>
    </source>
</evidence>
<keyword evidence="9" id="KW-0001">2Fe-2S</keyword>
<dbReference type="EMBL" id="LT629746">
    <property type="protein sequence ID" value="SDT34237.1"/>
    <property type="molecule type" value="Genomic_DNA"/>
</dbReference>
<keyword evidence="12" id="KW-0560">Oxidoreductase</keyword>
<dbReference type="PANTHER" id="PTHR43809">
    <property type="entry name" value="NITRITE REDUCTASE (NADH) LARGE SUBUNIT"/>
    <property type="match status" value="1"/>
</dbReference>
<dbReference type="FunFam" id="3.30.390.30:FF:000006">
    <property type="entry name" value="Nitrite reductase large subunit"/>
    <property type="match status" value="1"/>
</dbReference>
<dbReference type="PROSITE" id="PS00365">
    <property type="entry name" value="NIR_SIR"/>
    <property type="match status" value="1"/>
</dbReference>
<keyword evidence="11" id="KW-0274">FAD</keyword>
<dbReference type="NCBIfam" id="TIGR02374">
    <property type="entry name" value="nitri_red_nirB"/>
    <property type="match status" value="1"/>
</dbReference>
<dbReference type="Gene3D" id="3.30.413.10">
    <property type="entry name" value="Sulfite Reductase Hemoprotein, domain 1"/>
    <property type="match status" value="1"/>
</dbReference>
<dbReference type="GO" id="GO:0050661">
    <property type="term" value="F:NADP binding"/>
    <property type="evidence" value="ECO:0007669"/>
    <property type="project" value="InterPro"/>
</dbReference>
<evidence type="ECO:0000256" key="13">
    <source>
        <dbReference type="ARBA" id="ARBA00023004"/>
    </source>
</evidence>
<dbReference type="InterPro" id="IPR045854">
    <property type="entry name" value="NO2/SO3_Rdtase_4Fe4S_sf"/>
</dbReference>
<dbReference type="Gene3D" id="3.50.50.60">
    <property type="entry name" value="FAD/NAD(P)-binding domain"/>
    <property type="match status" value="2"/>
</dbReference>
<keyword evidence="10" id="KW-0479">Metal-binding</keyword>
<evidence type="ECO:0000256" key="1">
    <source>
        <dbReference type="ARBA" id="ARBA00001929"/>
    </source>
</evidence>
<evidence type="ECO:0000256" key="8">
    <source>
        <dbReference type="ARBA" id="ARBA00022630"/>
    </source>
</evidence>
<evidence type="ECO:0000313" key="25">
    <source>
        <dbReference type="Proteomes" id="UP000182814"/>
    </source>
</evidence>
<dbReference type="PANTHER" id="PTHR43809:SF1">
    <property type="entry name" value="NITRITE REDUCTASE (NADH) LARGE SUBUNIT"/>
    <property type="match status" value="1"/>
</dbReference>
<feature type="domain" description="Nitrite/sulphite reductase 4Fe-4S" evidence="19">
    <location>
        <begin position="721"/>
        <end position="842"/>
    </location>
</feature>
<organism evidence="24 25">
    <name type="scientific">Pseudomonas lini</name>
    <dbReference type="NCBI Taxonomy" id="163011"/>
    <lineage>
        <taxon>Bacteria</taxon>
        <taxon>Pseudomonadati</taxon>
        <taxon>Pseudomonadota</taxon>
        <taxon>Gammaproteobacteria</taxon>
        <taxon>Pseudomonadales</taxon>
        <taxon>Pseudomonadaceae</taxon>
        <taxon>Pseudomonas</taxon>
    </lineage>
</organism>
<keyword evidence="18" id="KW-0812">Transmembrane</keyword>
<keyword evidence="14" id="KW-0411">Iron-sulfur</keyword>
<evidence type="ECO:0000256" key="2">
    <source>
        <dbReference type="ARBA" id="ARBA00001966"/>
    </source>
</evidence>
<comment type="pathway">
    <text evidence="4">Nitrogen metabolism; nitrate reduction (assimilation).</text>
</comment>
<dbReference type="InterPro" id="IPR016156">
    <property type="entry name" value="FAD/NAD-linked_Rdtase_dimer_sf"/>
</dbReference>
<gene>
    <name evidence="24" type="ORF">SAMN04490191_4020</name>
</gene>
<evidence type="ECO:0000256" key="17">
    <source>
        <dbReference type="SAM" id="MobiDB-lite"/>
    </source>
</evidence>
<evidence type="ECO:0000259" key="23">
    <source>
        <dbReference type="Pfam" id="PF18267"/>
    </source>
</evidence>
<dbReference type="InterPro" id="IPR006066">
    <property type="entry name" value="NO2/SO3_Rdtase_FeS/sirohaem_BS"/>
</dbReference>
<dbReference type="CDD" id="cd19944">
    <property type="entry name" value="NirB_Fer2_BFD-like_2"/>
    <property type="match status" value="1"/>
</dbReference>
<accession>A0A1H1ZKY3</accession>
<sequence length="936" mass="102104">MKHRPTDWHKGCIDPLRSIENRWAAHSINEDRSAEQVVGNIGGSGEGARSNTAKNRQRRLKPRGFRRFFLLFLTVIGFGWVLTMNSNVAALNKLQTLIVIGNGMVGHHCVEQLIERGALDHYRLHVFSEEPMRAYDRVHLSEYFGGRDAESLALGEASLYQTPGVTLHLGVPVLEIDRDRRQVITAQGCVSYDKLVLATGSYPFVPPIEGAEGDSRLVYRTLEDLDAIRAAAANARRGVVVGGGLLGLEAANALKSLGLEAHVVEFAPRLMPVQLDEQGGLALKAQIERLGVGVHLSRGTQSISAGEQYRYRMNFANDEFLEADLIVFSAGIRAQDALARQCALDIGPRGGVVIDDQCLTSDPNIYAIGECAAWNGSLFGLVAPGYQMARGVASLLCNQVAEPFQGADMSTKLKLLGVDVGSIGDAHAQTPGARSYQFIDEATASYRRLVVDADSKRVLGAVLVGDNSYYDTLLQYMQNGIALPSEPASLILPSSTGAPTLGPGALPEAATVCSCHNVTKGSICSAIDGGCTDLGLLKSQTKACTGCGGCAGLLKQVFEHELIARGVSVDKSLCEHFAYTRQELYALVRVEGVITFEELLAKHGRGHTGCDVCKPAVGSILASCWNQPIMDASLVPLQDTNDTFMANMQKNGTYSVVPRIAGGEITADKLIAIGVVAKKYDLYTKITGGQRIDLFGAQLHQLPDIWSELIEAGFETGHAYGKSTRTVKSCVGSTWCRYGVQDSVKMALTLEDRYKGLRSPHKLKFAVSGCTRECAEAQSKDVGVIATENGWNLYVAGNGGMRPRHAELFATDLDDETLIRYIDRFLMFYIRTADKLQRTSVWRESLEGGLDYLKDVVINDSLGLGAELESQMQLVVNRYECEWANVLKDPEKLKRFRTFVNDQRPDPDIHFVQERGQRRPIMAAELNLIPVTEENA</sequence>
<evidence type="ECO:0000259" key="22">
    <source>
        <dbReference type="Pfam" id="PF07992"/>
    </source>
</evidence>
<evidence type="ECO:0000256" key="14">
    <source>
        <dbReference type="ARBA" id="ARBA00023014"/>
    </source>
</evidence>
<dbReference type="PRINTS" id="PR00368">
    <property type="entry name" value="FADPNR"/>
</dbReference>
<dbReference type="InterPro" id="IPR012744">
    <property type="entry name" value="Nitri_red_NirB"/>
</dbReference>
<evidence type="ECO:0000256" key="6">
    <source>
        <dbReference type="ARBA" id="ARBA00022485"/>
    </source>
</evidence>
<dbReference type="Pfam" id="PF18267">
    <property type="entry name" value="Rubredoxin_C"/>
    <property type="match status" value="1"/>
</dbReference>
<dbReference type="UniPathway" id="UPA00653"/>
<evidence type="ECO:0000256" key="11">
    <source>
        <dbReference type="ARBA" id="ARBA00022827"/>
    </source>
</evidence>
<dbReference type="Pfam" id="PF04324">
    <property type="entry name" value="Fer2_BFD"/>
    <property type="match status" value="1"/>
</dbReference>
<keyword evidence="18" id="KW-1133">Transmembrane helix</keyword>
<comment type="cofactor">
    <cofactor evidence="1">
        <name>siroheme</name>
        <dbReference type="ChEBI" id="CHEBI:60052"/>
    </cofactor>
</comment>
<dbReference type="GO" id="GO:0051537">
    <property type="term" value="F:2 iron, 2 sulfur cluster binding"/>
    <property type="evidence" value="ECO:0007669"/>
    <property type="project" value="UniProtKB-KW"/>
</dbReference>
<evidence type="ECO:0000259" key="21">
    <source>
        <dbReference type="Pfam" id="PF04324"/>
    </source>
</evidence>
<evidence type="ECO:0000256" key="3">
    <source>
        <dbReference type="ARBA" id="ARBA00001974"/>
    </source>
</evidence>
<evidence type="ECO:0000256" key="9">
    <source>
        <dbReference type="ARBA" id="ARBA00022714"/>
    </source>
</evidence>
<keyword evidence="7" id="KW-0349">Heme</keyword>
<dbReference type="InterPro" id="IPR007419">
    <property type="entry name" value="BFD-like_2Fe2S-bd_dom"/>
</dbReference>
<dbReference type="GO" id="GO:0050660">
    <property type="term" value="F:flavin adenine dinucleotide binding"/>
    <property type="evidence" value="ECO:0007669"/>
    <property type="project" value="InterPro"/>
</dbReference>
<dbReference type="PRINTS" id="PR00397">
    <property type="entry name" value="SIROHAEM"/>
</dbReference>
<keyword evidence="15" id="KW-0534">Nitrate assimilation</keyword>
<evidence type="ECO:0000256" key="15">
    <source>
        <dbReference type="ARBA" id="ARBA00023063"/>
    </source>
</evidence>
<dbReference type="FunFam" id="3.50.50.60:FF:000033">
    <property type="entry name" value="Nitrite reductase [NAD(P)H], large subunit"/>
    <property type="match status" value="1"/>
</dbReference>
<dbReference type="SUPFAM" id="SSF55124">
    <property type="entry name" value="Nitrite/Sulfite reductase N-terminal domain-like"/>
    <property type="match status" value="1"/>
</dbReference>
<feature type="domain" description="Nitrite/Sulfite reductase ferredoxin-like" evidence="20">
    <location>
        <begin position="649"/>
        <end position="711"/>
    </location>
</feature>
<reference evidence="25" key="1">
    <citation type="submission" date="2016-10" db="EMBL/GenBank/DDBJ databases">
        <authorList>
            <person name="Varghese N."/>
            <person name="Submissions S."/>
        </authorList>
    </citation>
    <scope>NUCLEOTIDE SEQUENCE [LARGE SCALE GENOMIC DNA]</scope>
    <source>
        <strain evidence="25">BS3782</strain>
    </source>
</reference>
<evidence type="ECO:0000256" key="10">
    <source>
        <dbReference type="ARBA" id="ARBA00022723"/>
    </source>
</evidence>
<evidence type="ECO:0000256" key="5">
    <source>
        <dbReference type="ARBA" id="ARBA00010429"/>
    </source>
</evidence>
<dbReference type="Gene3D" id="1.10.10.1100">
    <property type="entry name" value="BFD-like [2Fe-2S]-binding domain"/>
    <property type="match status" value="1"/>
</dbReference>
<dbReference type="InterPro" id="IPR041854">
    <property type="entry name" value="BFD-like_2Fe2S-bd_dom_sf"/>
</dbReference>
<proteinExistence type="inferred from homology"/>
<keyword evidence="25" id="KW-1185">Reference proteome</keyword>
<dbReference type="GO" id="GO:0020037">
    <property type="term" value="F:heme binding"/>
    <property type="evidence" value="ECO:0007669"/>
    <property type="project" value="InterPro"/>
</dbReference>
<comment type="cofactor">
    <cofactor evidence="2">
        <name>[4Fe-4S] cluster</name>
        <dbReference type="ChEBI" id="CHEBI:49883"/>
    </cofactor>
</comment>
<feature type="domain" description="NADH-rubredoxin oxidoreductase C-terminal" evidence="23">
    <location>
        <begin position="410"/>
        <end position="480"/>
    </location>
</feature>
<evidence type="ECO:0000256" key="16">
    <source>
        <dbReference type="ARBA" id="ARBA00034078"/>
    </source>
</evidence>
<evidence type="ECO:0000259" key="19">
    <source>
        <dbReference type="Pfam" id="PF01077"/>
    </source>
</evidence>
<dbReference type="InterPro" id="IPR041575">
    <property type="entry name" value="Rubredoxin_C"/>
</dbReference>
<dbReference type="GO" id="GO:0042128">
    <property type="term" value="P:nitrate assimilation"/>
    <property type="evidence" value="ECO:0007669"/>
    <property type="project" value="UniProtKB-UniPathway"/>
</dbReference>
<dbReference type="Pfam" id="PF07992">
    <property type="entry name" value="Pyr_redox_2"/>
    <property type="match status" value="1"/>
</dbReference>
<dbReference type="GO" id="GO:0046872">
    <property type="term" value="F:metal ion binding"/>
    <property type="evidence" value="ECO:0007669"/>
    <property type="project" value="UniProtKB-KW"/>
</dbReference>
<dbReference type="Pfam" id="PF01077">
    <property type="entry name" value="NIR_SIR"/>
    <property type="match status" value="1"/>
</dbReference>
<dbReference type="Pfam" id="PF03460">
    <property type="entry name" value="NIR_SIR_ferr"/>
    <property type="match status" value="1"/>
</dbReference>
<dbReference type="AlphaFoldDB" id="A0A1H1ZKY3"/>
<protein>
    <submittedName>
        <fullName evidence="24">Nitrite reductase (NADH) large subunit</fullName>
    </submittedName>
</protein>
<comment type="cofactor">
    <cofactor evidence="16">
        <name>[2Fe-2S] cluster</name>
        <dbReference type="ChEBI" id="CHEBI:190135"/>
    </cofactor>
</comment>
<evidence type="ECO:0000256" key="12">
    <source>
        <dbReference type="ARBA" id="ARBA00023002"/>
    </source>
</evidence>
<dbReference type="PRINTS" id="PR00411">
    <property type="entry name" value="PNDRDTASEI"/>
</dbReference>
<dbReference type="SUPFAM" id="SSF51905">
    <property type="entry name" value="FAD/NAD(P)-binding domain"/>
    <property type="match status" value="2"/>
</dbReference>
<dbReference type="Proteomes" id="UP000182814">
    <property type="component" value="Chromosome I"/>
</dbReference>
<dbReference type="InterPro" id="IPR006067">
    <property type="entry name" value="NO2/SO3_Rdtase_4Fe4S_dom"/>
</dbReference>
<feature type="domain" description="BFD-like [2Fe-2S]-binding" evidence="21">
    <location>
        <begin position="512"/>
        <end position="559"/>
    </location>
</feature>
<evidence type="ECO:0000259" key="20">
    <source>
        <dbReference type="Pfam" id="PF03460"/>
    </source>
</evidence>
<dbReference type="InterPro" id="IPR036136">
    <property type="entry name" value="Nit/Sulf_reduc_fer-like_dom_sf"/>
</dbReference>
<dbReference type="Gene3D" id="3.30.390.30">
    <property type="match status" value="1"/>
</dbReference>
<comment type="cofactor">
    <cofactor evidence="3">
        <name>FAD</name>
        <dbReference type="ChEBI" id="CHEBI:57692"/>
    </cofactor>
</comment>
<dbReference type="FunFam" id="1.10.10.1100:FF:000002">
    <property type="entry name" value="Nitrite reductase large subunit"/>
    <property type="match status" value="1"/>
</dbReference>
<name>A0A1H1ZKY3_9PSED</name>
<dbReference type="GO" id="GO:0051539">
    <property type="term" value="F:4 iron, 4 sulfur cluster binding"/>
    <property type="evidence" value="ECO:0007669"/>
    <property type="project" value="UniProtKB-KW"/>
</dbReference>
<evidence type="ECO:0000313" key="24">
    <source>
        <dbReference type="EMBL" id="SDT34237.1"/>
    </source>
</evidence>
<dbReference type="FunFam" id="3.30.413.10:FF:000010">
    <property type="entry name" value="Nitrite reductase large subunit"/>
    <property type="match status" value="1"/>
</dbReference>
<dbReference type="InterPro" id="IPR036188">
    <property type="entry name" value="FAD/NAD-bd_sf"/>
</dbReference>
<comment type="similarity">
    <text evidence="5">Belongs to the nitrite and sulfite reductase 4Fe-4S domain family.</text>
</comment>
<dbReference type="NCBIfam" id="NF011565">
    <property type="entry name" value="PRK14989.1"/>
    <property type="match status" value="1"/>
</dbReference>
<keyword evidence="13" id="KW-0408">Iron</keyword>
<feature type="region of interest" description="Disordered" evidence="17">
    <location>
        <begin position="39"/>
        <end position="58"/>
    </location>
</feature>
<dbReference type="GO" id="GO:0098809">
    <property type="term" value="F:nitrite reductase activity"/>
    <property type="evidence" value="ECO:0007669"/>
    <property type="project" value="InterPro"/>
</dbReference>
<dbReference type="InterPro" id="IPR023753">
    <property type="entry name" value="FAD/NAD-binding_dom"/>
</dbReference>
<evidence type="ECO:0000256" key="4">
    <source>
        <dbReference type="ARBA" id="ARBA00005096"/>
    </source>
</evidence>
<dbReference type="InterPro" id="IPR052034">
    <property type="entry name" value="NasD-like"/>
</dbReference>
<keyword evidence="6" id="KW-0004">4Fe-4S</keyword>